<organism evidence="2 3">
    <name type="scientific">Rubroshorea leprosula</name>
    <dbReference type="NCBI Taxonomy" id="152421"/>
    <lineage>
        <taxon>Eukaryota</taxon>
        <taxon>Viridiplantae</taxon>
        <taxon>Streptophyta</taxon>
        <taxon>Embryophyta</taxon>
        <taxon>Tracheophyta</taxon>
        <taxon>Spermatophyta</taxon>
        <taxon>Magnoliopsida</taxon>
        <taxon>eudicotyledons</taxon>
        <taxon>Gunneridae</taxon>
        <taxon>Pentapetalae</taxon>
        <taxon>rosids</taxon>
        <taxon>malvids</taxon>
        <taxon>Malvales</taxon>
        <taxon>Dipterocarpaceae</taxon>
        <taxon>Rubroshorea</taxon>
    </lineage>
</organism>
<feature type="compositionally biased region" description="Pro residues" evidence="1">
    <location>
        <begin position="66"/>
        <end position="78"/>
    </location>
</feature>
<protein>
    <submittedName>
        <fullName evidence="2">Uncharacterized protein</fullName>
    </submittedName>
</protein>
<dbReference type="AlphaFoldDB" id="A0AAV5HTH3"/>
<dbReference type="EMBL" id="BPVZ01000005">
    <property type="protein sequence ID" value="GKU92152.1"/>
    <property type="molecule type" value="Genomic_DNA"/>
</dbReference>
<evidence type="ECO:0000256" key="1">
    <source>
        <dbReference type="SAM" id="MobiDB-lite"/>
    </source>
</evidence>
<sequence length="165" mass="17560">MSQPWKYQRNQIPNPIPSTGTSPSSKTTISRSGAARSTTSSLSSPSSSPFPSSSSTGGVSVVAVQTPPPPTPTRPPLRPHNHEGSIPLLSARCPSRWSPMGSSQKPIVPYVSVYLAMATKLRFCLNVNTFTIPNASTSGSVTSRVAHFVDLPYKLTHIFILLLGS</sequence>
<evidence type="ECO:0000313" key="3">
    <source>
        <dbReference type="Proteomes" id="UP001054252"/>
    </source>
</evidence>
<evidence type="ECO:0000313" key="2">
    <source>
        <dbReference type="EMBL" id="GKU92152.1"/>
    </source>
</evidence>
<feature type="compositionally biased region" description="Polar residues" evidence="1">
    <location>
        <begin position="1"/>
        <end position="11"/>
    </location>
</feature>
<name>A0AAV5HTH3_9ROSI</name>
<dbReference type="Proteomes" id="UP001054252">
    <property type="component" value="Unassembled WGS sequence"/>
</dbReference>
<comment type="caution">
    <text evidence="2">The sequence shown here is derived from an EMBL/GenBank/DDBJ whole genome shotgun (WGS) entry which is preliminary data.</text>
</comment>
<feature type="compositionally biased region" description="Low complexity" evidence="1">
    <location>
        <begin position="17"/>
        <end position="63"/>
    </location>
</feature>
<feature type="region of interest" description="Disordered" evidence="1">
    <location>
        <begin position="1"/>
        <end position="89"/>
    </location>
</feature>
<reference evidence="2 3" key="1">
    <citation type="journal article" date="2021" name="Commun. Biol.">
        <title>The genome of Shorea leprosula (Dipterocarpaceae) highlights the ecological relevance of drought in aseasonal tropical rainforests.</title>
        <authorList>
            <person name="Ng K.K.S."/>
            <person name="Kobayashi M.J."/>
            <person name="Fawcett J.A."/>
            <person name="Hatakeyama M."/>
            <person name="Paape T."/>
            <person name="Ng C.H."/>
            <person name="Ang C.C."/>
            <person name="Tnah L.H."/>
            <person name="Lee C.T."/>
            <person name="Nishiyama T."/>
            <person name="Sese J."/>
            <person name="O'Brien M.J."/>
            <person name="Copetti D."/>
            <person name="Mohd Noor M.I."/>
            <person name="Ong R.C."/>
            <person name="Putra M."/>
            <person name="Sireger I.Z."/>
            <person name="Indrioko S."/>
            <person name="Kosugi Y."/>
            <person name="Izuno A."/>
            <person name="Isagi Y."/>
            <person name="Lee S.L."/>
            <person name="Shimizu K.K."/>
        </authorList>
    </citation>
    <scope>NUCLEOTIDE SEQUENCE [LARGE SCALE GENOMIC DNA]</scope>
    <source>
        <strain evidence="2">214</strain>
    </source>
</reference>
<gene>
    <name evidence="2" type="ORF">SLEP1_g5919</name>
</gene>
<proteinExistence type="predicted"/>
<accession>A0AAV5HTH3</accession>
<keyword evidence="3" id="KW-1185">Reference proteome</keyword>